<feature type="region of interest" description="Disordered" evidence="1">
    <location>
        <begin position="1"/>
        <end position="27"/>
    </location>
</feature>
<dbReference type="EMBL" id="CADCWK010000380">
    <property type="protein sequence ID" value="CAA9575943.1"/>
    <property type="molecule type" value="Genomic_DNA"/>
</dbReference>
<organism evidence="2">
    <name type="scientific">uncultured Thermomicrobiales bacterium</name>
    <dbReference type="NCBI Taxonomy" id="1645740"/>
    <lineage>
        <taxon>Bacteria</taxon>
        <taxon>Pseudomonadati</taxon>
        <taxon>Thermomicrobiota</taxon>
        <taxon>Thermomicrobia</taxon>
        <taxon>Thermomicrobiales</taxon>
        <taxon>environmental samples</taxon>
    </lineage>
</organism>
<keyword evidence="2" id="KW-0067">ATP-binding</keyword>
<dbReference type="GO" id="GO:0005524">
    <property type="term" value="F:ATP binding"/>
    <property type="evidence" value="ECO:0007669"/>
    <property type="project" value="UniProtKB-KW"/>
</dbReference>
<sequence>PGSSTSRSSRALKTSFSRSSATTPRRH</sequence>
<reference evidence="2" key="1">
    <citation type="submission" date="2020-02" db="EMBL/GenBank/DDBJ databases">
        <authorList>
            <person name="Meier V. D."/>
        </authorList>
    </citation>
    <scope>NUCLEOTIDE SEQUENCE</scope>
    <source>
        <strain evidence="2">AVDCRST_MAG33</strain>
    </source>
</reference>
<name>A0A6J4VHI2_9BACT</name>
<feature type="non-terminal residue" evidence="2">
    <location>
        <position position="27"/>
    </location>
</feature>
<proteinExistence type="predicted"/>
<evidence type="ECO:0000313" key="2">
    <source>
        <dbReference type="EMBL" id="CAA9575943.1"/>
    </source>
</evidence>
<gene>
    <name evidence="2" type="ORF">AVDCRST_MAG33-3052</name>
</gene>
<evidence type="ECO:0000256" key="1">
    <source>
        <dbReference type="SAM" id="MobiDB-lite"/>
    </source>
</evidence>
<protein>
    <submittedName>
        <fullName evidence="2">Efflux ABC transporter, ATP-binding protein</fullName>
    </submittedName>
</protein>
<dbReference type="AlphaFoldDB" id="A0A6J4VHI2"/>
<keyword evidence="2" id="KW-0547">Nucleotide-binding</keyword>
<accession>A0A6J4VHI2</accession>
<feature type="non-terminal residue" evidence="2">
    <location>
        <position position="1"/>
    </location>
</feature>